<feature type="transmembrane region" description="Helical" evidence="11">
    <location>
        <begin position="533"/>
        <end position="552"/>
    </location>
</feature>
<evidence type="ECO:0000256" key="8">
    <source>
        <dbReference type="ARBA" id="ARBA00023072"/>
    </source>
</evidence>
<evidence type="ECO:0000313" key="13">
    <source>
        <dbReference type="Proteomes" id="UP001634394"/>
    </source>
</evidence>
<keyword evidence="7 11" id="KW-1133">Transmembrane helix</keyword>
<feature type="transmembrane region" description="Helical" evidence="11">
    <location>
        <begin position="206"/>
        <end position="227"/>
    </location>
</feature>
<dbReference type="PANTHER" id="PTHR21444">
    <property type="entry name" value="COILED-COIL DOMAIN-CONTAINING PROTEIN 180"/>
    <property type="match status" value="1"/>
</dbReference>
<keyword evidence="8" id="KW-0683">Retinol-binding</keyword>
<keyword evidence="13" id="KW-1185">Reference proteome</keyword>
<feature type="transmembrane region" description="Helical" evidence="11">
    <location>
        <begin position="491"/>
        <end position="512"/>
    </location>
</feature>
<keyword evidence="6" id="KW-0845">Vitamin A</keyword>
<feature type="transmembrane region" description="Helical" evidence="11">
    <location>
        <begin position="594"/>
        <end position="612"/>
    </location>
</feature>
<comment type="subcellular location">
    <subcellularLocation>
        <location evidence="1">Cell membrane</location>
        <topology evidence="1">Multi-pass membrane protein</topology>
    </subcellularLocation>
</comment>
<organism evidence="12 13">
    <name type="scientific">Sinanodonta woodiana</name>
    <name type="common">Chinese pond mussel</name>
    <name type="synonym">Anodonta woodiana</name>
    <dbReference type="NCBI Taxonomy" id="1069815"/>
    <lineage>
        <taxon>Eukaryota</taxon>
        <taxon>Metazoa</taxon>
        <taxon>Spiralia</taxon>
        <taxon>Lophotrochozoa</taxon>
        <taxon>Mollusca</taxon>
        <taxon>Bivalvia</taxon>
        <taxon>Autobranchia</taxon>
        <taxon>Heteroconchia</taxon>
        <taxon>Palaeoheterodonta</taxon>
        <taxon>Unionida</taxon>
        <taxon>Unionoidea</taxon>
        <taxon>Unionidae</taxon>
        <taxon>Unioninae</taxon>
        <taxon>Sinanodonta</taxon>
    </lineage>
</organism>
<dbReference type="PANTHER" id="PTHR21444:SF16">
    <property type="entry name" value="RECEPTOR FOR RETINOL UPTAKE STRA6"/>
    <property type="match status" value="1"/>
</dbReference>
<evidence type="ECO:0000256" key="9">
    <source>
        <dbReference type="ARBA" id="ARBA00023136"/>
    </source>
</evidence>
<name>A0ABD3UE99_SINWO</name>
<dbReference type="Pfam" id="PF14752">
    <property type="entry name" value="RBP_receptor"/>
    <property type="match status" value="1"/>
</dbReference>
<feature type="transmembrane region" description="Helical" evidence="11">
    <location>
        <begin position="176"/>
        <end position="194"/>
    </location>
</feature>
<dbReference type="GO" id="GO:0005886">
    <property type="term" value="C:plasma membrane"/>
    <property type="evidence" value="ECO:0007669"/>
    <property type="project" value="UniProtKB-SubCell"/>
</dbReference>
<keyword evidence="5 11" id="KW-0812">Transmembrane</keyword>
<evidence type="ECO:0000256" key="10">
    <source>
        <dbReference type="ARBA" id="ARBA00023170"/>
    </source>
</evidence>
<feature type="transmembrane region" description="Helical" evidence="11">
    <location>
        <begin position="449"/>
        <end position="479"/>
    </location>
</feature>
<evidence type="ECO:0000256" key="5">
    <source>
        <dbReference type="ARBA" id="ARBA00022692"/>
    </source>
</evidence>
<evidence type="ECO:0000256" key="3">
    <source>
        <dbReference type="ARBA" id="ARBA00022448"/>
    </source>
</evidence>
<feature type="transmembrane region" description="Helical" evidence="11">
    <location>
        <begin position="308"/>
        <end position="326"/>
    </location>
</feature>
<gene>
    <name evidence="12" type="ORF">ACJMK2_018209</name>
</gene>
<keyword evidence="9 11" id="KW-0472">Membrane</keyword>
<dbReference type="GO" id="GO:0019841">
    <property type="term" value="F:retinol binding"/>
    <property type="evidence" value="ECO:0007669"/>
    <property type="project" value="UniProtKB-KW"/>
</dbReference>
<dbReference type="Proteomes" id="UP001634394">
    <property type="component" value="Unassembled WGS sequence"/>
</dbReference>
<feature type="transmembrane region" description="Helical" evidence="11">
    <location>
        <begin position="115"/>
        <end position="133"/>
    </location>
</feature>
<feature type="transmembrane region" description="Helical" evidence="11">
    <location>
        <begin position="376"/>
        <end position="403"/>
    </location>
</feature>
<dbReference type="GO" id="GO:0016918">
    <property type="term" value="F:retinal binding"/>
    <property type="evidence" value="ECO:0007669"/>
    <property type="project" value="UniProtKB-KW"/>
</dbReference>
<feature type="transmembrane region" description="Helical" evidence="11">
    <location>
        <begin position="145"/>
        <end position="164"/>
    </location>
</feature>
<evidence type="ECO:0000313" key="12">
    <source>
        <dbReference type="EMBL" id="KAL3847290.1"/>
    </source>
</evidence>
<keyword evidence="4" id="KW-1003">Cell membrane</keyword>
<accession>A0ABD3UE99</accession>
<dbReference type="InterPro" id="IPR026612">
    <property type="entry name" value="STRA6-like"/>
</dbReference>
<keyword evidence="10" id="KW-0675">Receptor</keyword>
<sequence>MNTTTVKTVGDFNVTKFMEGSVSSNVTDVLKDVTIDSLLGYLFAAFKSKPSTQHNNLCTSSIRHDLFHLYLLIPSTLVTLLLAFTMRRKYTYLEILGGRPGLIFPMDIFGKSNRFSYAAAWGCIAFLTSDIILERKYAVDLPGPLYLKVIYALLSMFIYGLDYLPLFAALSVDCSFGYVVGTLYAWLFTTVRIFQSLECTLNESPISVFLEFVRILPLLLCQVYLSIGLPVRLVQSFCEKKSFFSSMQKLTVFELDKSIHDSWEGKHVAKILRPPRPESEPPVTLKGKILTHIKGLANSLLYHRQSDFRYSAQLLSVMLVGGMIIYKATFEIIYVVEILYNALDAGFIAILEYIGYVEEEGESTTTTTARLYIYLLYYTVTALRGSILASTLIAAFIAFIMILHMLSSYRTNLQNLYKGNTSHIPPRMNLSNPSMLVGSMKYAGYQVGYIAWGFFIQLLVYLLISVVLAAIITFIRAGFYKWLVDIFMQAWPVMLTAFVLNYVQTLLAKFVFLQENGNTIRINNRRLMFVSTYFLFFYNIFIGLVSCLMRIIKSMIFGSMFISRLDECVLPQRFQSFDPGFNAYVGFMHIEMAHTHPVVIVFLRLLALDVGIRKKSRRPSEGSDTDALELTETVQKKSKSFMCARNNWQTMYTLINNPSISQYRKHHIDYVKKIFDRRNNKIAIGNNLDSDVVENDECKMALQLS</sequence>
<evidence type="ECO:0000256" key="7">
    <source>
        <dbReference type="ARBA" id="ARBA00022989"/>
    </source>
</evidence>
<dbReference type="AlphaFoldDB" id="A0ABD3UE99"/>
<evidence type="ECO:0000256" key="4">
    <source>
        <dbReference type="ARBA" id="ARBA00022475"/>
    </source>
</evidence>
<evidence type="ECO:0000256" key="6">
    <source>
        <dbReference type="ARBA" id="ARBA00022893"/>
    </source>
</evidence>
<keyword evidence="3" id="KW-0813">Transport</keyword>
<evidence type="ECO:0000256" key="1">
    <source>
        <dbReference type="ARBA" id="ARBA00004651"/>
    </source>
</evidence>
<reference evidence="12 13" key="1">
    <citation type="submission" date="2024-11" db="EMBL/GenBank/DDBJ databases">
        <title>Chromosome-level genome assembly of the freshwater bivalve Anodonta woodiana.</title>
        <authorList>
            <person name="Chen X."/>
        </authorList>
    </citation>
    <scope>NUCLEOTIDE SEQUENCE [LARGE SCALE GENOMIC DNA]</scope>
    <source>
        <strain evidence="12">MN2024</strain>
        <tissue evidence="12">Gills</tissue>
    </source>
</reference>
<evidence type="ECO:0000256" key="2">
    <source>
        <dbReference type="ARBA" id="ARBA00014411"/>
    </source>
</evidence>
<evidence type="ECO:0000256" key="11">
    <source>
        <dbReference type="SAM" id="Phobius"/>
    </source>
</evidence>
<proteinExistence type="predicted"/>
<protein>
    <recommendedName>
        <fullName evidence="2">Receptor for retinol uptake STRA6</fullName>
    </recommendedName>
</protein>
<feature type="transmembrane region" description="Helical" evidence="11">
    <location>
        <begin position="67"/>
        <end position="86"/>
    </location>
</feature>
<comment type="caution">
    <text evidence="12">The sequence shown here is derived from an EMBL/GenBank/DDBJ whole genome shotgun (WGS) entry which is preliminary data.</text>
</comment>
<dbReference type="EMBL" id="JBJQND010000016">
    <property type="protein sequence ID" value="KAL3847290.1"/>
    <property type="molecule type" value="Genomic_DNA"/>
</dbReference>